<dbReference type="AlphaFoldDB" id="A0A0H2QXP2"/>
<organism evidence="2 3">
    <name type="scientific">Schizopora paradoxa</name>
    <dbReference type="NCBI Taxonomy" id="27342"/>
    <lineage>
        <taxon>Eukaryota</taxon>
        <taxon>Fungi</taxon>
        <taxon>Dikarya</taxon>
        <taxon>Basidiomycota</taxon>
        <taxon>Agaricomycotina</taxon>
        <taxon>Agaricomycetes</taxon>
        <taxon>Hymenochaetales</taxon>
        <taxon>Schizoporaceae</taxon>
        <taxon>Schizopora</taxon>
    </lineage>
</organism>
<sequence length="105" mass="11885">MRAGRSRISRQHSPTFKASTGRIERARARLHSRRLYPCVLPPMRLPLTSHNSPAPRLPPFTTIPSERPSDASMGRIESARAALRRPRIAIPWSTPPPFEVRARTL</sequence>
<feature type="compositionally biased region" description="Basic residues" evidence="1">
    <location>
        <begin position="1"/>
        <end position="10"/>
    </location>
</feature>
<dbReference type="InParanoid" id="A0A0H2QXP2"/>
<evidence type="ECO:0000313" key="2">
    <source>
        <dbReference type="EMBL" id="KLO03727.1"/>
    </source>
</evidence>
<feature type="region of interest" description="Disordered" evidence="1">
    <location>
        <begin position="1"/>
        <end position="23"/>
    </location>
</feature>
<accession>A0A0H2QXP2</accession>
<evidence type="ECO:0000313" key="3">
    <source>
        <dbReference type="Proteomes" id="UP000053477"/>
    </source>
</evidence>
<reference evidence="2 3" key="1">
    <citation type="submission" date="2015-04" db="EMBL/GenBank/DDBJ databases">
        <title>Complete genome sequence of Schizopora paradoxa KUC8140, a cosmopolitan wood degrader in East Asia.</title>
        <authorList>
            <consortium name="DOE Joint Genome Institute"/>
            <person name="Min B."/>
            <person name="Park H."/>
            <person name="Jang Y."/>
            <person name="Kim J.-J."/>
            <person name="Kim K.H."/>
            <person name="Pangilinan J."/>
            <person name="Lipzen A."/>
            <person name="Riley R."/>
            <person name="Grigoriev I.V."/>
            <person name="Spatafora J.W."/>
            <person name="Choi I.-G."/>
        </authorList>
    </citation>
    <scope>NUCLEOTIDE SEQUENCE [LARGE SCALE GENOMIC DNA]</scope>
    <source>
        <strain evidence="2 3">KUC8140</strain>
    </source>
</reference>
<dbReference type="EMBL" id="KQ087127">
    <property type="protein sequence ID" value="KLO03727.1"/>
    <property type="molecule type" value="Genomic_DNA"/>
</dbReference>
<evidence type="ECO:0000256" key="1">
    <source>
        <dbReference type="SAM" id="MobiDB-lite"/>
    </source>
</evidence>
<dbReference type="Proteomes" id="UP000053477">
    <property type="component" value="Unassembled WGS sequence"/>
</dbReference>
<gene>
    <name evidence="2" type="ORF">SCHPADRAFT_911993</name>
</gene>
<feature type="region of interest" description="Disordered" evidence="1">
    <location>
        <begin position="47"/>
        <end position="73"/>
    </location>
</feature>
<proteinExistence type="predicted"/>
<protein>
    <submittedName>
        <fullName evidence="2">Uncharacterized protein</fullName>
    </submittedName>
</protein>
<keyword evidence="3" id="KW-1185">Reference proteome</keyword>
<name>A0A0H2QXP2_9AGAM</name>